<name>A0A834PEY7_VESPE</name>
<dbReference type="Proteomes" id="UP000600918">
    <property type="component" value="Unassembled WGS sequence"/>
</dbReference>
<dbReference type="EMBL" id="JACSDY010000001">
    <property type="protein sequence ID" value="KAF7438479.1"/>
    <property type="molecule type" value="Genomic_DNA"/>
</dbReference>
<gene>
    <name evidence="1" type="ORF">H0235_000870</name>
</gene>
<organism evidence="1 2">
    <name type="scientific">Vespula pensylvanica</name>
    <name type="common">Western yellow jacket</name>
    <name type="synonym">Wasp</name>
    <dbReference type="NCBI Taxonomy" id="30213"/>
    <lineage>
        <taxon>Eukaryota</taxon>
        <taxon>Metazoa</taxon>
        <taxon>Ecdysozoa</taxon>
        <taxon>Arthropoda</taxon>
        <taxon>Hexapoda</taxon>
        <taxon>Insecta</taxon>
        <taxon>Pterygota</taxon>
        <taxon>Neoptera</taxon>
        <taxon>Endopterygota</taxon>
        <taxon>Hymenoptera</taxon>
        <taxon>Apocrita</taxon>
        <taxon>Aculeata</taxon>
        <taxon>Vespoidea</taxon>
        <taxon>Vespidae</taxon>
        <taxon>Vespinae</taxon>
        <taxon>Vespula</taxon>
    </lineage>
</organism>
<evidence type="ECO:0000313" key="2">
    <source>
        <dbReference type="Proteomes" id="UP000600918"/>
    </source>
</evidence>
<reference evidence="1" key="1">
    <citation type="journal article" date="2020" name="G3 (Bethesda)">
        <title>High-Quality Assemblies for Three Invasive Social Wasps from the &lt;i&gt;Vespula&lt;/i&gt; Genus.</title>
        <authorList>
            <person name="Harrop T.W.R."/>
            <person name="Guhlin J."/>
            <person name="McLaughlin G.M."/>
            <person name="Permina E."/>
            <person name="Stockwell P."/>
            <person name="Gilligan J."/>
            <person name="Le Lec M.F."/>
            <person name="Gruber M.A.M."/>
            <person name="Quinn O."/>
            <person name="Lovegrove M."/>
            <person name="Duncan E.J."/>
            <person name="Remnant E.J."/>
            <person name="Van Eeckhoven J."/>
            <person name="Graham B."/>
            <person name="Knapp R.A."/>
            <person name="Langford K.W."/>
            <person name="Kronenberg Z."/>
            <person name="Press M.O."/>
            <person name="Eacker S.M."/>
            <person name="Wilson-Rankin E.E."/>
            <person name="Purcell J."/>
            <person name="Lester P.J."/>
            <person name="Dearden P.K."/>
        </authorList>
    </citation>
    <scope>NUCLEOTIDE SEQUENCE</scope>
    <source>
        <strain evidence="1">Volc-1</strain>
    </source>
</reference>
<proteinExistence type="predicted"/>
<dbReference type="AlphaFoldDB" id="A0A834PEY7"/>
<accession>A0A834PEY7</accession>
<evidence type="ECO:0000313" key="1">
    <source>
        <dbReference type="EMBL" id="KAF7438479.1"/>
    </source>
</evidence>
<sequence>MSKDGCRGRTRGRMMYRDSLNIAPGIIQARQAHLCRVAPFPLALDPQIVPLCRWSFDGPAVVKPRIENEWKEVSWCLIEFSAITGIALERLYIAR</sequence>
<keyword evidence="2" id="KW-1185">Reference proteome</keyword>
<protein>
    <submittedName>
        <fullName evidence="1">Uncharacterized protein</fullName>
    </submittedName>
</protein>
<comment type="caution">
    <text evidence="1">The sequence shown here is derived from an EMBL/GenBank/DDBJ whole genome shotgun (WGS) entry which is preliminary data.</text>
</comment>